<feature type="domain" description="BTB" evidence="4">
    <location>
        <begin position="1009"/>
        <end position="1080"/>
    </location>
</feature>
<name>A0A0F9ZQJ1_TRIHA</name>
<evidence type="ECO:0000256" key="2">
    <source>
        <dbReference type="PROSITE-ProRule" id="PRU00235"/>
    </source>
</evidence>
<dbReference type="PANTHER" id="PTHR22872">
    <property type="entry name" value="BTK-BINDING PROTEIN-RELATED"/>
    <property type="match status" value="1"/>
</dbReference>
<feature type="compositionally biased region" description="Basic and acidic residues" evidence="3">
    <location>
        <begin position="1609"/>
        <end position="1633"/>
    </location>
</feature>
<feature type="compositionally biased region" description="Polar residues" evidence="3">
    <location>
        <begin position="1412"/>
        <end position="1424"/>
    </location>
</feature>
<dbReference type="InterPro" id="IPR036770">
    <property type="entry name" value="Ankyrin_rpt-contain_sf"/>
</dbReference>
<evidence type="ECO:0000313" key="6">
    <source>
        <dbReference type="Proteomes" id="UP000034112"/>
    </source>
</evidence>
<dbReference type="Gene3D" id="3.30.710.10">
    <property type="entry name" value="Potassium Channel Kv1.1, Chain A"/>
    <property type="match status" value="2"/>
</dbReference>
<dbReference type="OrthoDB" id="1893551at2759"/>
<feature type="compositionally biased region" description="Low complexity" evidence="3">
    <location>
        <begin position="1437"/>
        <end position="1478"/>
    </location>
</feature>
<dbReference type="SMART" id="SM00225">
    <property type="entry name" value="BTB"/>
    <property type="match status" value="1"/>
</dbReference>
<feature type="compositionally biased region" description="Polar residues" evidence="3">
    <location>
        <begin position="1650"/>
        <end position="1666"/>
    </location>
</feature>
<dbReference type="InterPro" id="IPR051625">
    <property type="entry name" value="Signaling_Regulatory_Domain"/>
</dbReference>
<feature type="region of interest" description="Disordered" evidence="3">
    <location>
        <begin position="1252"/>
        <end position="1379"/>
    </location>
</feature>
<feature type="region of interest" description="Disordered" evidence="3">
    <location>
        <begin position="1411"/>
        <end position="1562"/>
    </location>
</feature>
<keyword evidence="1" id="KW-0677">Repeat</keyword>
<dbReference type="SUPFAM" id="SSF48403">
    <property type="entry name" value="Ankyrin repeat"/>
    <property type="match status" value="1"/>
</dbReference>
<dbReference type="SUPFAM" id="SSF50985">
    <property type="entry name" value="RCC1/BLIP-II"/>
    <property type="match status" value="1"/>
</dbReference>
<evidence type="ECO:0000256" key="3">
    <source>
        <dbReference type="SAM" id="MobiDB-lite"/>
    </source>
</evidence>
<feature type="compositionally biased region" description="Basic and acidic residues" evidence="3">
    <location>
        <begin position="1254"/>
        <end position="1266"/>
    </location>
</feature>
<feature type="region of interest" description="Disordered" evidence="3">
    <location>
        <begin position="1608"/>
        <end position="1689"/>
    </location>
</feature>
<dbReference type="EMBL" id="JOKZ01000146">
    <property type="protein sequence ID" value="KKP02542.1"/>
    <property type="molecule type" value="Genomic_DNA"/>
</dbReference>
<feature type="compositionally biased region" description="Basic and acidic residues" evidence="3">
    <location>
        <begin position="1332"/>
        <end position="1341"/>
    </location>
</feature>
<evidence type="ECO:0000256" key="1">
    <source>
        <dbReference type="ARBA" id="ARBA00022737"/>
    </source>
</evidence>
<dbReference type="PANTHER" id="PTHR22872:SF2">
    <property type="entry name" value="INHIBITOR OF BRUTON TYROSINE KINASE"/>
    <property type="match status" value="1"/>
</dbReference>
<dbReference type="Pfam" id="PF13540">
    <property type="entry name" value="RCC1_2"/>
    <property type="match status" value="1"/>
</dbReference>
<organism evidence="5 6">
    <name type="scientific">Trichoderma harzianum</name>
    <name type="common">Hypocrea lixii</name>
    <dbReference type="NCBI Taxonomy" id="5544"/>
    <lineage>
        <taxon>Eukaryota</taxon>
        <taxon>Fungi</taxon>
        <taxon>Dikarya</taxon>
        <taxon>Ascomycota</taxon>
        <taxon>Pezizomycotina</taxon>
        <taxon>Sordariomycetes</taxon>
        <taxon>Hypocreomycetidae</taxon>
        <taxon>Hypocreales</taxon>
        <taxon>Hypocreaceae</taxon>
        <taxon>Trichoderma</taxon>
    </lineage>
</organism>
<gene>
    <name evidence="5" type="ORF">THAR02_05355</name>
</gene>
<dbReference type="PROSITE" id="PS50097">
    <property type="entry name" value="BTB"/>
    <property type="match status" value="1"/>
</dbReference>
<sequence>MRKATLTELATWRDITTIRLLIFNSSIIATSSSLNLSEDPNPSISVSLAGPNRFAPPLDIIDNKSFAIHRRFILRAHSVITTCRVPHTEVPFQASGPPVPRAAAYPRPMSHLLWKYFWENDVDKFRRLLASAGPNTQATTRSPAVGVGTHLGASPGSIGTSPRTTIKPRKASGYAPGLGKAKDGSSGLGKAEVNSRDHAGLTLLLRASSSTDPNALVFVQALLEHPHIDLYAQDPESGWNALHRSLYAGNASIARALLAKERGDLVNHTLGAVNKVGQLIKTKDHEGNSPFDLYNSTIAARSLRHTMVQSLDDDDSDLGDGDFDQSASKFMHANKHYAEGDELFMFGSNKNLSLGVGDEDDRQYPERIMLQRSDQSIRRFYDDYLTQKHVDAPLNVTTDLETIPALVQNRPLVIQDVAMSKLHTAILTDDPISNLYVCGVGRGGRLGLGDENTQFKFAPLSGPFADKKVSQVALGQNHSMAVVGNGELWTWGLNSDSQLGYVLPPPLRTDEEPMSLVPRQVFGPLKKEIVLGIAASSIHSVAHTGSSLYCWGRNAGQLALMDSDSRSLDLQQTPRKVAASLLSAPIEMVAAIDRATTCLLSNHQVWVFTNYGYSLVRFAFPDVALNRSLNASVFSTKFDVSRRDIRYIAAGGETIAAVTARGDLFTMQVSNKGDAGAPFGSTTNPVKIKSAVSQPQCIWDSGKDGVTSVSVGEHGSVIICTASGAVWRRIKRLKGKIESIVDSGDVKRKDFKFQRVPYITDCVAVRSSTFGAFAAIRKDSKVMAQEIHISEQNLWNDMGSLLCLKDFYTTEGSSESDSLRKAWNASIIREGPGTVAHRILSSSDIETDMLHWLQANSFLYDTDLEIRTTTAPDIRIPVHGWLLSGRSSVLRQALSDFRLDGFPPQSDTFALEIVNDKVLLTLLHIDIFTMLNIVVYAYQDNIIPVWKYTREAPALAHRFRQVRTDLMKVATKLNMPKLEAAARLQAGLERTLDVDLQEAITDPLFFEDGDVILELDGDEMTLHSHLLCQRCAFFDGMFNGRSQGQWLAGRRDAMQHAEPVRIDLKHIHPETFSYVLNFLYGDIGEEIFDEVMATSIDEFSELVLDVLSVANELMIDRLSQICQSLIGKFVTNRNISNLLNEISACSVAEFKDTGLEYICLQLESMLENHFLDSLDEELLYELDGKVRDNQLACFPVAKSGRAELLLHEKYPDLVVDIEEERRRRVKEMAFKHAQKEEERRLSSAYKPRFGSLDDLARGFETPEKHTRQSRSGRNEPFSPTLRPKDSQADMIFDMDDEAPSGGSRIVSPQLSPPLTRTDTDAGSISKLPTEWKSLKGKDKAETPQSPAPSLPSHQQPTIDSVTPVSKDVRNDVESPYSTANRPWASAALPTTKLDLKDIMSEASGKSALTAALSAQMTKDSSSKPLSKMSQKERKKQMQMQQESQVAAQEEQAKAIPWETSSSKKTPPPWKAATPVPKTSLQQAMASDVAQRNAISTNVKPLVASESNPQSTPRRTASPDTRFPGQGRPGNPQVTARTSAGAEKQQQKPLIPHSKSYIKPSQKTEATLGLSMADIIGQQQREQQLVKEAVAKRSLQEIQQEQAFQEWWDQESRRAQEEEAKRHSRGKGKEEQGGGRRGRRGRGGKARSSEPSNNQQPGVEGSSTSTKEAPKTGGNVSRGRGRGKANRGGM</sequence>
<feature type="compositionally biased region" description="Polar residues" evidence="3">
    <location>
        <begin position="1351"/>
        <end position="1363"/>
    </location>
</feature>
<dbReference type="InterPro" id="IPR009091">
    <property type="entry name" value="RCC1/BLIP-II"/>
</dbReference>
<dbReference type="SUPFAM" id="SSF54695">
    <property type="entry name" value="POZ domain"/>
    <property type="match status" value="1"/>
</dbReference>
<protein>
    <recommendedName>
        <fullName evidence="4">BTB domain-containing protein</fullName>
    </recommendedName>
</protein>
<dbReference type="PROSITE" id="PS50012">
    <property type="entry name" value="RCC1_3"/>
    <property type="match status" value="2"/>
</dbReference>
<dbReference type="InterPro" id="IPR000408">
    <property type="entry name" value="Reg_chr_condens"/>
</dbReference>
<dbReference type="Gene3D" id="1.25.40.20">
    <property type="entry name" value="Ankyrin repeat-containing domain"/>
    <property type="match status" value="1"/>
</dbReference>
<feature type="repeat" description="RCC1" evidence="2">
    <location>
        <begin position="486"/>
        <end position="546"/>
    </location>
</feature>
<dbReference type="Pfam" id="PF00651">
    <property type="entry name" value="BTB"/>
    <property type="match status" value="1"/>
</dbReference>
<feature type="repeat" description="RCC1" evidence="2">
    <location>
        <begin position="433"/>
        <end position="485"/>
    </location>
</feature>
<dbReference type="OMA" id="FEFVLRY"/>
<evidence type="ECO:0000313" key="5">
    <source>
        <dbReference type="EMBL" id="KKP02542.1"/>
    </source>
</evidence>
<dbReference type="InterPro" id="IPR002110">
    <property type="entry name" value="Ankyrin_rpt"/>
</dbReference>
<feature type="compositionally biased region" description="Basic residues" evidence="3">
    <location>
        <begin position="1678"/>
        <end position="1689"/>
    </location>
</feature>
<dbReference type="Proteomes" id="UP000034112">
    <property type="component" value="Unassembled WGS sequence"/>
</dbReference>
<dbReference type="Pfam" id="PF13637">
    <property type="entry name" value="Ank_4"/>
    <property type="match status" value="1"/>
</dbReference>
<evidence type="ECO:0000259" key="4">
    <source>
        <dbReference type="PROSITE" id="PS50097"/>
    </source>
</evidence>
<comment type="caution">
    <text evidence="5">The sequence shown here is derived from an EMBL/GenBank/DDBJ whole genome shotgun (WGS) entry which is preliminary data.</text>
</comment>
<dbReference type="InterPro" id="IPR000210">
    <property type="entry name" value="BTB/POZ_dom"/>
</dbReference>
<accession>A0A0F9ZQJ1</accession>
<feature type="compositionally biased region" description="Basic residues" evidence="3">
    <location>
        <begin position="1635"/>
        <end position="1644"/>
    </location>
</feature>
<dbReference type="Gene3D" id="2.130.10.30">
    <property type="entry name" value="Regulator of chromosome condensation 1/beta-lactamase-inhibitor protein II"/>
    <property type="match status" value="1"/>
</dbReference>
<feature type="region of interest" description="Disordered" evidence="3">
    <location>
        <begin position="134"/>
        <end position="192"/>
    </location>
</feature>
<feature type="compositionally biased region" description="Polar residues" evidence="3">
    <location>
        <begin position="1306"/>
        <end position="1322"/>
    </location>
</feature>
<dbReference type="InterPro" id="IPR011333">
    <property type="entry name" value="SKP1/BTB/POZ_sf"/>
</dbReference>
<feature type="compositionally biased region" description="Polar residues" evidence="3">
    <location>
        <begin position="1492"/>
        <end position="1518"/>
    </location>
</feature>
<dbReference type="CDD" id="cd18186">
    <property type="entry name" value="BTB_POZ_ZBTB_KLHL-like"/>
    <property type="match status" value="1"/>
</dbReference>
<proteinExistence type="predicted"/>
<reference evidence="6" key="1">
    <citation type="journal article" date="2015" name="Genome Announc.">
        <title>Draft whole-genome sequence of the biocontrol agent Trichoderma harzianum T6776.</title>
        <authorList>
            <person name="Baroncelli R."/>
            <person name="Piaggeschi G."/>
            <person name="Fiorini L."/>
            <person name="Bertolini E."/>
            <person name="Zapparata A."/>
            <person name="Pe M.E."/>
            <person name="Sarrocco S."/>
            <person name="Vannacci G."/>
        </authorList>
    </citation>
    <scope>NUCLEOTIDE SEQUENCE [LARGE SCALE GENOMIC DNA]</scope>
    <source>
        <strain evidence="6">T6776</strain>
    </source>
</reference>